<dbReference type="Pfam" id="PF00462">
    <property type="entry name" value="Glutaredoxin"/>
    <property type="match status" value="1"/>
</dbReference>
<reference evidence="3 4" key="1">
    <citation type="submission" date="2017-09" db="EMBL/GenBank/DDBJ databases">
        <title>Depth-based differentiation of microbial function through sediment-hosted aquifers and enrichment of novel symbionts in the deep terrestrial subsurface.</title>
        <authorList>
            <person name="Probst A.J."/>
            <person name="Ladd B."/>
            <person name="Jarett J.K."/>
            <person name="Geller-Mcgrath D.E."/>
            <person name="Sieber C.M."/>
            <person name="Emerson J.B."/>
            <person name="Anantharaman K."/>
            <person name="Thomas B.C."/>
            <person name="Malmstrom R."/>
            <person name="Stieglmeier M."/>
            <person name="Klingl A."/>
            <person name="Woyke T."/>
            <person name="Ryan C.M."/>
            <person name="Banfield J.F."/>
        </authorList>
    </citation>
    <scope>NUCLEOTIDE SEQUENCE [LARGE SCALE GENOMIC DNA]</scope>
    <source>
        <strain evidence="3">CG22_combo_CG10-13_8_21_14_all_43_18</strain>
    </source>
</reference>
<organism evidence="3 4">
    <name type="scientific">Candidatus Campbellbacteria bacterium CG22_combo_CG10-13_8_21_14_all_43_18</name>
    <dbReference type="NCBI Taxonomy" id="1974530"/>
    <lineage>
        <taxon>Bacteria</taxon>
        <taxon>Candidatus Campbelliibacteriota</taxon>
    </lineage>
</organism>
<evidence type="ECO:0000313" key="3">
    <source>
        <dbReference type="EMBL" id="PIP86269.1"/>
    </source>
</evidence>
<comment type="caution">
    <text evidence="3">The sequence shown here is derived from an EMBL/GenBank/DDBJ whole genome shotgun (WGS) entry which is preliminary data.</text>
</comment>
<evidence type="ECO:0000259" key="2">
    <source>
        <dbReference type="Pfam" id="PF00462"/>
    </source>
</evidence>
<dbReference type="InterPro" id="IPR006660">
    <property type="entry name" value="Arsenate_reductase-like"/>
</dbReference>
<dbReference type="SUPFAM" id="SSF52833">
    <property type="entry name" value="Thioredoxin-like"/>
    <property type="match status" value="1"/>
</dbReference>
<dbReference type="CDD" id="cd02976">
    <property type="entry name" value="NrdH"/>
    <property type="match status" value="1"/>
</dbReference>
<sequence>MKNVTIYSTPTCHFCHATKEFFKEHNIIFTDYNVSEDSARRDEMIQKSGQMGVPVIFVDNEMVMGFDELKLRKLLEIKN</sequence>
<dbReference type="GO" id="GO:0045454">
    <property type="term" value="P:cell redox homeostasis"/>
    <property type="evidence" value="ECO:0007669"/>
    <property type="project" value="TreeGrafter"/>
</dbReference>
<dbReference type="Proteomes" id="UP000231276">
    <property type="component" value="Unassembled WGS sequence"/>
</dbReference>
<feature type="domain" description="Glutaredoxin" evidence="2">
    <location>
        <begin position="4"/>
        <end position="63"/>
    </location>
</feature>
<gene>
    <name evidence="3" type="ORF">COW82_02960</name>
</gene>
<dbReference type="InterPro" id="IPR051548">
    <property type="entry name" value="Grx-like_ET"/>
</dbReference>
<dbReference type="AlphaFoldDB" id="A0A2H0DX34"/>
<accession>A0A2H0DX34</accession>
<protein>
    <submittedName>
        <fullName evidence="3">NrdH-redoxin</fullName>
    </submittedName>
</protein>
<dbReference type="PANTHER" id="PTHR34386">
    <property type="entry name" value="GLUTAREDOXIN"/>
    <property type="match status" value="1"/>
</dbReference>
<dbReference type="PANTHER" id="PTHR34386:SF1">
    <property type="entry name" value="GLUTAREDOXIN-LIKE PROTEIN NRDH"/>
    <property type="match status" value="1"/>
</dbReference>
<evidence type="ECO:0000256" key="1">
    <source>
        <dbReference type="PROSITE-ProRule" id="PRU01282"/>
    </source>
</evidence>
<comment type="similarity">
    <text evidence="1">Belongs to the ArsC family.</text>
</comment>
<name>A0A2H0DX34_9BACT</name>
<dbReference type="InterPro" id="IPR036249">
    <property type="entry name" value="Thioredoxin-like_sf"/>
</dbReference>
<proteinExistence type="inferred from homology"/>
<dbReference type="InterPro" id="IPR002109">
    <property type="entry name" value="Glutaredoxin"/>
</dbReference>
<dbReference type="PROSITE" id="PS51353">
    <property type="entry name" value="ARSC"/>
    <property type="match status" value="1"/>
</dbReference>
<dbReference type="Gene3D" id="3.40.30.10">
    <property type="entry name" value="Glutaredoxin"/>
    <property type="match status" value="1"/>
</dbReference>
<dbReference type="GO" id="GO:0009055">
    <property type="term" value="F:electron transfer activity"/>
    <property type="evidence" value="ECO:0007669"/>
    <property type="project" value="TreeGrafter"/>
</dbReference>
<dbReference type="EMBL" id="PCTS01000041">
    <property type="protein sequence ID" value="PIP86269.1"/>
    <property type="molecule type" value="Genomic_DNA"/>
</dbReference>
<evidence type="ECO:0000313" key="4">
    <source>
        <dbReference type="Proteomes" id="UP000231276"/>
    </source>
</evidence>
<dbReference type="PROSITE" id="PS51354">
    <property type="entry name" value="GLUTAREDOXIN_2"/>
    <property type="match status" value="1"/>
</dbReference>